<dbReference type="InterPro" id="IPR001789">
    <property type="entry name" value="Sig_transdc_resp-reg_receiver"/>
</dbReference>
<dbReference type="PROSITE" id="PS50110">
    <property type="entry name" value="RESPONSE_REGULATORY"/>
    <property type="match status" value="1"/>
</dbReference>
<dbReference type="CDD" id="cd00156">
    <property type="entry name" value="REC"/>
    <property type="match status" value="1"/>
</dbReference>
<accession>A0ABP4VS46</accession>
<evidence type="ECO:0000313" key="5">
    <source>
        <dbReference type="Proteomes" id="UP001501138"/>
    </source>
</evidence>
<evidence type="ECO:0000256" key="2">
    <source>
        <dbReference type="PROSITE-ProRule" id="PRU00169"/>
    </source>
</evidence>
<protein>
    <recommendedName>
        <fullName evidence="3">Response regulatory domain-containing protein</fullName>
    </recommendedName>
</protein>
<reference evidence="5" key="1">
    <citation type="journal article" date="2019" name="Int. J. Syst. Evol. Microbiol.">
        <title>The Global Catalogue of Microorganisms (GCM) 10K type strain sequencing project: providing services to taxonomists for standard genome sequencing and annotation.</title>
        <authorList>
            <consortium name="The Broad Institute Genomics Platform"/>
            <consortium name="The Broad Institute Genome Sequencing Center for Infectious Disease"/>
            <person name="Wu L."/>
            <person name="Ma J."/>
        </authorList>
    </citation>
    <scope>NUCLEOTIDE SEQUENCE [LARGE SCALE GENOMIC DNA]</scope>
    <source>
        <strain evidence="5">JCM 15589</strain>
    </source>
</reference>
<dbReference type="InterPro" id="IPR011006">
    <property type="entry name" value="CheY-like_superfamily"/>
</dbReference>
<keyword evidence="1" id="KW-0378">Hydrolase</keyword>
<feature type="domain" description="Response regulatory" evidence="3">
    <location>
        <begin position="25"/>
        <end position="149"/>
    </location>
</feature>
<sequence length="479" mass="49860">MSSGDVLHTGSADPVGDVAEESAGVVLLVEDDDADALIVTELLEDAGIGVELRRARTVAEAVDALARPGAAASVDCVLLDLGLPDAVGLTAVERLRAVAERARDLPALVVLTGHAGVDQGLAAVAAGADDYLVKGETEAGLLGRSLRYAMQRRRSAAQQRALYRSEVRAEETARLERALLPTPLVADAKVSVMVGYLPGGGGLLGGDFFDTVERPDGSVLSVVGDVAGHGPDEAALGATLRTAWRTLVLTGTAPEHVLGHLERVLLTERARPEVFVTLCQVVVSPDRAEVDVYLAGHLPPLLITGPVGDVRCDALPPTSRGRALGVPVDGGWEPDRVRLDGPFALMLYTDGLVEAEVGAAEAAVELGTGPGASDDADGLSRDAAGLASLRFDEPGRRGPLRQRVPRLGQSGLHALVSEDVARHGIVGVVERVLRRVRSLHGGPLTDDAAVLVVGWTGRDNAILGERSSTLADSAEWARA</sequence>
<dbReference type="Pfam" id="PF00072">
    <property type="entry name" value="Response_reg"/>
    <property type="match status" value="1"/>
</dbReference>
<dbReference type="PANTHER" id="PTHR43156:SF2">
    <property type="entry name" value="STAGE II SPORULATION PROTEIN E"/>
    <property type="match status" value="1"/>
</dbReference>
<dbReference type="Pfam" id="PF07228">
    <property type="entry name" value="SpoIIE"/>
    <property type="match status" value="1"/>
</dbReference>
<dbReference type="RefSeq" id="WP_344249347.1">
    <property type="nucleotide sequence ID" value="NZ_BAAAPM010000006.1"/>
</dbReference>
<dbReference type="Proteomes" id="UP001501138">
    <property type="component" value="Unassembled WGS sequence"/>
</dbReference>
<proteinExistence type="predicted"/>
<gene>
    <name evidence="4" type="ORF">GCM10009809_30300</name>
</gene>
<name>A0ABP4VS46_9MICO</name>
<keyword evidence="5" id="KW-1185">Reference proteome</keyword>
<evidence type="ECO:0000256" key="1">
    <source>
        <dbReference type="ARBA" id="ARBA00022801"/>
    </source>
</evidence>
<dbReference type="SUPFAM" id="SSF52172">
    <property type="entry name" value="CheY-like"/>
    <property type="match status" value="1"/>
</dbReference>
<dbReference type="PANTHER" id="PTHR43156">
    <property type="entry name" value="STAGE II SPORULATION PROTEIN E-RELATED"/>
    <property type="match status" value="1"/>
</dbReference>
<dbReference type="InterPro" id="IPR052016">
    <property type="entry name" value="Bact_Sigma-Reg"/>
</dbReference>
<dbReference type="SMART" id="SM00331">
    <property type="entry name" value="PP2C_SIG"/>
    <property type="match status" value="1"/>
</dbReference>
<evidence type="ECO:0000313" key="4">
    <source>
        <dbReference type="EMBL" id="GAA1732795.1"/>
    </source>
</evidence>
<dbReference type="SMART" id="SM00448">
    <property type="entry name" value="REC"/>
    <property type="match status" value="1"/>
</dbReference>
<dbReference type="InterPro" id="IPR001932">
    <property type="entry name" value="PPM-type_phosphatase-like_dom"/>
</dbReference>
<dbReference type="Gene3D" id="3.40.50.2300">
    <property type="match status" value="1"/>
</dbReference>
<evidence type="ECO:0000259" key="3">
    <source>
        <dbReference type="PROSITE" id="PS50110"/>
    </source>
</evidence>
<dbReference type="InterPro" id="IPR036457">
    <property type="entry name" value="PPM-type-like_dom_sf"/>
</dbReference>
<keyword evidence="2" id="KW-0597">Phosphoprotein</keyword>
<organism evidence="4 5">
    <name type="scientific">Isoptericola hypogeus</name>
    <dbReference type="NCBI Taxonomy" id="300179"/>
    <lineage>
        <taxon>Bacteria</taxon>
        <taxon>Bacillati</taxon>
        <taxon>Actinomycetota</taxon>
        <taxon>Actinomycetes</taxon>
        <taxon>Micrococcales</taxon>
        <taxon>Promicromonosporaceae</taxon>
        <taxon>Isoptericola</taxon>
    </lineage>
</organism>
<dbReference type="EMBL" id="BAAAPM010000006">
    <property type="protein sequence ID" value="GAA1732795.1"/>
    <property type="molecule type" value="Genomic_DNA"/>
</dbReference>
<dbReference type="Gene3D" id="3.60.40.10">
    <property type="entry name" value="PPM-type phosphatase domain"/>
    <property type="match status" value="1"/>
</dbReference>
<comment type="caution">
    <text evidence="4">The sequence shown here is derived from an EMBL/GenBank/DDBJ whole genome shotgun (WGS) entry which is preliminary data.</text>
</comment>
<feature type="modified residue" description="4-aspartylphosphate" evidence="2">
    <location>
        <position position="80"/>
    </location>
</feature>